<gene>
    <name evidence="3" type="ORF">PANT1444_LOCUS1903</name>
</gene>
<proteinExistence type="predicted"/>
<dbReference type="AlphaFoldDB" id="A0A7S0HD33"/>
<dbReference type="GO" id="GO:0008168">
    <property type="term" value="F:methyltransferase activity"/>
    <property type="evidence" value="ECO:0007669"/>
    <property type="project" value="UniProtKB-KW"/>
</dbReference>
<dbReference type="PANTHER" id="PTHR43619:SF2">
    <property type="entry name" value="S-ADENOSYL-L-METHIONINE-DEPENDENT METHYLTRANSFERASES SUPERFAMILY PROTEIN"/>
    <property type="match status" value="1"/>
</dbReference>
<dbReference type="Gene3D" id="3.90.380.10">
    <property type="entry name" value="Naphthalene 1,2-dioxygenase Alpha Subunit, Chain A, domain 1"/>
    <property type="match status" value="1"/>
</dbReference>
<dbReference type="Gene3D" id="3.40.50.150">
    <property type="entry name" value="Vaccinia Virus protein VP39"/>
    <property type="match status" value="1"/>
</dbReference>
<keyword evidence="2" id="KW-0808">Transferase</keyword>
<name>A0A7S0HD33_9EUKA</name>
<dbReference type="Gene3D" id="2.20.25.680">
    <property type="match status" value="1"/>
</dbReference>
<dbReference type="Pfam" id="PF04072">
    <property type="entry name" value="LCM"/>
    <property type="match status" value="1"/>
</dbReference>
<dbReference type="SUPFAM" id="SSF55961">
    <property type="entry name" value="Bet v1-like"/>
    <property type="match status" value="1"/>
</dbReference>
<dbReference type="InterPro" id="IPR007213">
    <property type="entry name" value="Ppm1/Ppm2/Tcmp"/>
</dbReference>
<keyword evidence="1" id="KW-0489">Methyltransferase</keyword>
<evidence type="ECO:0000313" key="3">
    <source>
        <dbReference type="EMBL" id="CAD8470066.1"/>
    </source>
</evidence>
<evidence type="ECO:0000256" key="2">
    <source>
        <dbReference type="ARBA" id="ARBA00022679"/>
    </source>
</evidence>
<evidence type="ECO:0000256" key="1">
    <source>
        <dbReference type="ARBA" id="ARBA00022603"/>
    </source>
</evidence>
<organism evidence="3">
    <name type="scientific">Phaeocystis antarctica</name>
    <dbReference type="NCBI Taxonomy" id="33657"/>
    <lineage>
        <taxon>Eukaryota</taxon>
        <taxon>Haptista</taxon>
        <taxon>Haptophyta</taxon>
        <taxon>Prymnesiophyceae</taxon>
        <taxon>Phaeocystales</taxon>
        <taxon>Phaeocystaceae</taxon>
        <taxon>Phaeocystis</taxon>
    </lineage>
</organism>
<dbReference type="InterPro" id="IPR029063">
    <property type="entry name" value="SAM-dependent_MTases_sf"/>
</dbReference>
<accession>A0A7S0HD33</accession>
<reference evidence="3" key="1">
    <citation type="submission" date="2021-01" db="EMBL/GenBank/DDBJ databases">
        <authorList>
            <person name="Corre E."/>
            <person name="Pelletier E."/>
            <person name="Niang G."/>
            <person name="Scheremetjew M."/>
            <person name="Finn R."/>
            <person name="Kale V."/>
            <person name="Holt S."/>
            <person name="Cochrane G."/>
            <person name="Meng A."/>
            <person name="Brown T."/>
            <person name="Cohen L."/>
        </authorList>
    </citation>
    <scope>NUCLEOTIDE SEQUENCE</scope>
    <source>
        <strain evidence="3">CCMP1374</strain>
    </source>
</reference>
<evidence type="ECO:0008006" key="4">
    <source>
        <dbReference type="Google" id="ProtNLM"/>
    </source>
</evidence>
<sequence>MVFAAMLVGSATAFNAGSPLSFAGTTRPAAISRGGAVIAHDNAPLEMSSEIMDARLDPQVAMGPFGKGGALEWLATLTDAWAGLALAQLHAFDDKAVQDSSKNLQVLWSRALLAHNGQLQDPIAFQLLPKSTRWFINSGAIDFAAPWLEWIQARTEWLDQGTEAFLSSPSCADGKQCQVVIIGAGFDTRSIRYQREGLRFFEVDLPETIDAKRCVHERYRDDVNPQVNLPTLVGMDLNDCEHSSLLAHLEEGYGFKRDAPTLFISEAVLFYVNPQAIKNFFDEIFAFGQVEEAMYCFTDSMRPFVDGPFADEIKGFVEGKGAEVLQHTARWGGAVQFVHGVAHTPGASALREHVNPVSTTSSLPEHLRFTPPLNSYAPERLAAVVDHTAPFSFNNSWYAIAYGSELTTELTSTAPYSTRLFGEPLRLRRDAQGVVSCLGSAQGGAPASSNHYAVAEHQGLVYLWRGDPATADMDLLPTHPTPEMTHAVETILDYGCDWTYIVENNLDTPHLYWLHDGSIPPIESLGCSRENVGKIGLKFFKDDVGVGHIGKTKTKTTKVVRYDAPNVVRHGGVSGFSEEFNIIPLGPHRTRVLLRQRFPKGPILSTMLGVPGFSALLTYLVRSWNYQIGVEDYSVMQGQAHNINDLGAPNYGQLGTGDDLIVKFWEWKREASRNDAGGAEAVTAAAVDGSPEYFTRWDGSAVEMEAGVEARLLQEARQGAGVRLASVDPTHAAAAAAPGWSEVLGDASLDYLRPHYTQQQPVAAYPPVNYQLEKLPARYLTEIPEKIMQIMPKVGAFAGAAFAARAVTASDLNLDETLQRGTSVLMAMNPF</sequence>
<dbReference type="PANTHER" id="PTHR43619">
    <property type="entry name" value="S-ADENOSYL-L-METHIONINE-DEPENDENT METHYLTRANSFERASE YKTD-RELATED"/>
    <property type="match status" value="1"/>
</dbReference>
<protein>
    <recommendedName>
        <fullName evidence="4">[Phosphatase 2A protein]-leucine-carboxy methyltransferase 1</fullName>
    </recommendedName>
</protein>
<dbReference type="EMBL" id="HBEP01003307">
    <property type="protein sequence ID" value="CAD8470066.1"/>
    <property type="molecule type" value="Transcribed_RNA"/>
</dbReference>
<dbReference type="GO" id="GO:0032259">
    <property type="term" value="P:methylation"/>
    <property type="evidence" value="ECO:0007669"/>
    <property type="project" value="UniProtKB-KW"/>
</dbReference>
<dbReference type="SUPFAM" id="SSF53335">
    <property type="entry name" value="S-adenosyl-L-methionine-dependent methyltransferases"/>
    <property type="match status" value="1"/>
</dbReference>